<dbReference type="AlphaFoldDB" id="A0AAW0XQF0"/>
<accession>A0AAW0XQF0</accession>
<comment type="caution">
    <text evidence="2">The sequence shown here is derived from an EMBL/GenBank/DDBJ whole genome shotgun (WGS) entry which is preliminary data.</text>
</comment>
<dbReference type="EMBL" id="JARKIK010000020">
    <property type="protein sequence ID" value="KAK8745190.1"/>
    <property type="molecule type" value="Genomic_DNA"/>
</dbReference>
<reference evidence="2 3" key="1">
    <citation type="journal article" date="2024" name="BMC Genomics">
        <title>Genome assembly of redclaw crayfish (Cherax quadricarinatus) provides insights into its immune adaptation and hypoxia tolerance.</title>
        <authorList>
            <person name="Liu Z."/>
            <person name="Zheng J."/>
            <person name="Li H."/>
            <person name="Fang K."/>
            <person name="Wang S."/>
            <person name="He J."/>
            <person name="Zhou D."/>
            <person name="Weng S."/>
            <person name="Chi M."/>
            <person name="Gu Z."/>
            <person name="He J."/>
            <person name="Li F."/>
            <person name="Wang M."/>
        </authorList>
    </citation>
    <scope>NUCLEOTIDE SEQUENCE [LARGE SCALE GENOMIC DNA]</scope>
    <source>
        <strain evidence="2">ZL_2023a</strain>
    </source>
</reference>
<dbReference type="Proteomes" id="UP001445076">
    <property type="component" value="Unassembled WGS sequence"/>
</dbReference>
<evidence type="ECO:0000313" key="2">
    <source>
        <dbReference type="EMBL" id="KAK8745190.1"/>
    </source>
</evidence>
<protein>
    <submittedName>
        <fullName evidence="2">Uncharacterized protein</fullName>
    </submittedName>
</protein>
<feature type="non-terminal residue" evidence="2">
    <location>
        <position position="1"/>
    </location>
</feature>
<feature type="region of interest" description="Disordered" evidence="1">
    <location>
        <begin position="1"/>
        <end position="22"/>
    </location>
</feature>
<name>A0AAW0XQF0_CHEQU</name>
<evidence type="ECO:0000256" key="1">
    <source>
        <dbReference type="SAM" id="MobiDB-lite"/>
    </source>
</evidence>
<proteinExistence type="predicted"/>
<keyword evidence="3" id="KW-1185">Reference proteome</keyword>
<evidence type="ECO:0000313" key="3">
    <source>
        <dbReference type="Proteomes" id="UP001445076"/>
    </source>
</evidence>
<sequence>VSSSQTSDKDGQITHGNFGNETSSAGNASHILAKQSYTKMRNALVNLKEPCEWLMESFLDLEYDLYGIERALKTLKGHLLKNSGQLPALRLSYYFFINKDPGDIESLMTVLQKISEMCPDDPLVLEYVDYILKFSDKDTVGQSSLPGDIVNEDSDSGLDEFEKVETESSSYDATRPCLLKSRENVNALSKCLKLLTLMLEYKEFVWDLQPWQRLTNVLRRFHLAWLRSGLCNEN</sequence>
<organism evidence="2 3">
    <name type="scientific">Cherax quadricarinatus</name>
    <name type="common">Australian red claw crayfish</name>
    <dbReference type="NCBI Taxonomy" id="27406"/>
    <lineage>
        <taxon>Eukaryota</taxon>
        <taxon>Metazoa</taxon>
        <taxon>Ecdysozoa</taxon>
        <taxon>Arthropoda</taxon>
        <taxon>Crustacea</taxon>
        <taxon>Multicrustacea</taxon>
        <taxon>Malacostraca</taxon>
        <taxon>Eumalacostraca</taxon>
        <taxon>Eucarida</taxon>
        <taxon>Decapoda</taxon>
        <taxon>Pleocyemata</taxon>
        <taxon>Astacidea</taxon>
        <taxon>Parastacoidea</taxon>
        <taxon>Parastacidae</taxon>
        <taxon>Cherax</taxon>
    </lineage>
</organism>
<gene>
    <name evidence="2" type="ORF">OTU49_000505</name>
</gene>